<reference evidence="1" key="1">
    <citation type="submission" date="2014-05" db="EMBL/GenBank/DDBJ databases">
        <title>Genome sequence of Mycobacterium aromaticivorans strain JS19b1T (= DSM 45407T).</title>
        <authorList>
            <person name="Kwak Y."/>
            <person name="Park G.-S."/>
            <person name="Li Q.X."/>
            <person name="Lee S.-E."/>
            <person name="Shin J.-H."/>
        </authorList>
    </citation>
    <scope>NUCLEOTIDE SEQUENCE [LARGE SCALE GENOMIC DNA]</scope>
    <source>
        <strain evidence="1">JS19b1</strain>
    </source>
</reference>
<keyword evidence="2" id="KW-1185">Reference proteome</keyword>
<dbReference type="Proteomes" id="UP000022835">
    <property type="component" value="Unassembled WGS sequence"/>
</dbReference>
<accession>A0A064CCW6</accession>
<comment type="caution">
    <text evidence="1">The sequence shown here is derived from an EMBL/GenBank/DDBJ whole genome shotgun (WGS) entry which is preliminary data.</text>
</comment>
<dbReference type="EMBL" id="JALN02000001">
    <property type="protein sequence ID" value="KDE98170.1"/>
    <property type="molecule type" value="Genomic_DNA"/>
</dbReference>
<gene>
    <name evidence="1" type="ORF">Y900_004220</name>
</gene>
<dbReference type="STRING" id="1440774.Y900_004220"/>
<organism evidence="1 2">
    <name type="scientific">Mycolicibacterium aromaticivorans JS19b1 = JCM 16368</name>
    <dbReference type="NCBI Taxonomy" id="1440774"/>
    <lineage>
        <taxon>Bacteria</taxon>
        <taxon>Bacillati</taxon>
        <taxon>Actinomycetota</taxon>
        <taxon>Actinomycetes</taxon>
        <taxon>Mycobacteriales</taxon>
        <taxon>Mycobacteriaceae</taxon>
        <taxon>Mycolicibacterium</taxon>
    </lineage>
</organism>
<protein>
    <submittedName>
        <fullName evidence="1">Uncharacterized protein</fullName>
    </submittedName>
</protein>
<evidence type="ECO:0000313" key="1">
    <source>
        <dbReference type="EMBL" id="KDE98170.1"/>
    </source>
</evidence>
<dbReference type="AlphaFoldDB" id="A0A064CCW6"/>
<proteinExistence type="predicted"/>
<sequence length="254" mass="28392">MVAVRELDVIEAEAWDIDGRQGAVDAMLTFPDGRKAAFEVTNLAAKDALKLAMKLFRDRTWPVPGDWFWTIEVGSVEDYYRLKECYENIIRICEGASEPSPFRIAWEPSAHADLKWLVDESSSEMTGYPDVRVKEMKNPGAMVVPVGGGGAVDEQLSGFADALSEAFEQAHIKTHFDKLAKCADVDERHLFIPLHSSALPFAISSELVFEETLPPDPPLIPDHVSHLWLAPEGSRRVLLWSRDAGWRNFPAKSD</sequence>
<evidence type="ECO:0000313" key="2">
    <source>
        <dbReference type="Proteomes" id="UP000022835"/>
    </source>
</evidence>
<dbReference type="eggNOG" id="ENOG502ZGQ7">
    <property type="taxonomic scope" value="Bacteria"/>
</dbReference>
<name>A0A064CCW6_9MYCO</name>